<feature type="region of interest" description="Disordered" evidence="1">
    <location>
        <begin position="294"/>
        <end position="315"/>
    </location>
</feature>
<proteinExistence type="predicted"/>
<name>A0A7X9YJ07_9ACTN</name>
<dbReference type="Pfam" id="PF07751">
    <property type="entry name" value="Abi_2"/>
    <property type="match status" value="1"/>
</dbReference>
<dbReference type="EMBL" id="JABBCP010000002">
    <property type="protein sequence ID" value="NMF55713.1"/>
    <property type="molecule type" value="Genomic_DNA"/>
</dbReference>
<evidence type="ECO:0000313" key="3">
    <source>
        <dbReference type="Proteomes" id="UP000546970"/>
    </source>
</evidence>
<reference evidence="2 3" key="1">
    <citation type="submission" date="2020-04" db="EMBL/GenBank/DDBJ databases">
        <title>Collinsella sp. KGMB02528 nov., an anaerobic actinobacterium isolated from human feces.</title>
        <authorList>
            <person name="Han K.-I."/>
            <person name="Eom M.K."/>
            <person name="Kim J.-S."/>
            <person name="Lee K.C."/>
            <person name="Suh M.K."/>
            <person name="Park S.-H."/>
            <person name="Lee J.H."/>
            <person name="Kang S.W."/>
            <person name="Park J.-E."/>
            <person name="Oh B.S."/>
            <person name="Yu S.Y."/>
            <person name="Choi S.-H."/>
            <person name="Lee D.H."/>
            <person name="Yoon H."/>
            <person name="Kim B.-Y."/>
            <person name="Lee J.H."/>
            <person name="Lee J.-S."/>
        </authorList>
    </citation>
    <scope>NUCLEOTIDE SEQUENCE [LARGE SCALE GENOMIC DNA]</scope>
    <source>
        <strain evidence="2 3">KGMB02528</strain>
    </source>
</reference>
<dbReference type="RefSeq" id="WP_169277339.1">
    <property type="nucleotide sequence ID" value="NZ_JABBCP010000002.1"/>
</dbReference>
<accession>A0A7X9YJ07</accession>
<keyword evidence="3" id="KW-1185">Reference proteome</keyword>
<gene>
    <name evidence="2" type="ORF">HF320_05145</name>
</gene>
<dbReference type="Proteomes" id="UP000546970">
    <property type="component" value="Unassembled WGS sequence"/>
</dbReference>
<evidence type="ECO:0000313" key="2">
    <source>
        <dbReference type="EMBL" id="NMF55713.1"/>
    </source>
</evidence>
<organism evidence="2 3">
    <name type="scientific">Collinsella acetigenes</name>
    <dbReference type="NCBI Taxonomy" id="2713419"/>
    <lineage>
        <taxon>Bacteria</taxon>
        <taxon>Bacillati</taxon>
        <taxon>Actinomycetota</taxon>
        <taxon>Coriobacteriia</taxon>
        <taxon>Coriobacteriales</taxon>
        <taxon>Coriobacteriaceae</taxon>
        <taxon>Collinsella</taxon>
    </lineage>
</organism>
<dbReference type="AlphaFoldDB" id="A0A7X9YJ07"/>
<protein>
    <submittedName>
        <fullName evidence="2">Abi family protein</fullName>
    </submittedName>
</protein>
<dbReference type="InterPro" id="IPR011664">
    <property type="entry name" value="Abi_system_AbiD/AbiF-like"/>
</dbReference>
<sequence length="337" mass="37719">MKEFKTVDEQILLLESRGVRCGEGTADALRREGYYAIVNGYKDTFLDRDAMQRSPGDVYLHGTTFKMIYDMFLFDRAMRNAVMPSLIEAESTLKNAVVYAFCNEHRGTADYLDRANYVSARDMLVPNGFRGDKAKEHARNLNSLLSRLNNKLTPSKTMKPFTRHYVETYGMVPLWVLQNDLTFGNISHFYQLQKRGIQNAAARSVSASSGARGRIGAKELLRIFDVLVGFRNICAHDDRLYCASVSGAHFDAALTSLYRILNDSQRARLSASIGEVTMEFMGRIRPSSLNSMYTDPDDIPEEFREPNGSGPLGSRAGAQVVKESLAAPDIKKPRASI</sequence>
<evidence type="ECO:0000256" key="1">
    <source>
        <dbReference type="SAM" id="MobiDB-lite"/>
    </source>
</evidence>
<comment type="caution">
    <text evidence="2">The sequence shown here is derived from an EMBL/GenBank/DDBJ whole genome shotgun (WGS) entry which is preliminary data.</text>
</comment>